<protein>
    <submittedName>
        <fullName evidence="1">Uncharacterized protein</fullName>
    </submittedName>
</protein>
<evidence type="ECO:0000313" key="2">
    <source>
        <dbReference type="Proteomes" id="UP000670776"/>
    </source>
</evidence>
<dbReference type="EMBL" id="JAGJCB010000001">
    <property type="protein sequence ID" value="MBP0902200.1"/>
    <property type="molecule type" value="Genomic_DNA"/>
</dbReference>
<comment type="caution">
    <text evidence="1">The sequence shown here is derived from an EMBL/GenBank/DDBJ whole genome shotgun (WGS) entry which is preliminary data.</text>
</comment>
<sequence>MKLGDIYFFHNFAVIEFNEGVHIDIYNSDQIFEELDYYYGNSKPFGVIANRVNSYSVNLMDLDLFRKKLKNLCAYAVVGHNLASKMNAEIENTFYKKGKINYDSLHAAFEAVNNKLVKLQLS</sequence>
<keyword evidence="2" id="KW-1185">Reference proteome</keyword>
<organism evidence="1 2">
    <name type="scientific">Mariniflexile gromovii</name>
    <dbReference type="NCBI Taxonomy" id="362523"/>
    <lineage>
        <taxon>Bacteria</taxon>
        <taxon>Pseudomonadati</taxon>
        <taxon>Bacteroidota</taxon>
        <taxon>Flavobacteriia</taxon>
        <taxon>Flavobacteriales</taxon>
        <taxon>Flavobacteriaceae</taxon>
        <taxon>Mariniflexile</taxon>
    </lineage>
</organism>
<evidence type="ECO:0000313" key="1">
    <source>
        <dbReference type="EMBL" id="MBP0902200.1"/>
    </source>
</evidence>
<proteinExistence type="predicted"/>
<dbReference type="RefSeq" id="WP_209651447.1">
    <property type="nucleotide sequence ID" value="NZ_JAGJCB010000001.1"/>
</dbReference>
<gene>
    <name evidence="1" type="ORF">J8H85_00040</name>
</gene>
<accession>A0ABS4BQ56</accession>
<dbReference type="Proteomes" id="UP000670776">
    <property type="component" value="Unassembled WGS sequence"/>
</dbReference>
<reference evidence="1 2" key="1">
    <citation type="submission" date="2021-04" db="EMBL/GenBank/DDBJ databases">
        <title>Mariniflexile gromovii gen. nov., sp. nov., a gliding bacterium isolated from the sea urchin Strongylocentrotus intermedius.</title>
        <authorList>
            <person name="Ko S."/>
            <person name="Le V."/>
            <person name="Ahn C.-Y."/>
            <person name="Oh H.-M."/>
        </authorList>
    </citation>
    <scope>NUCLEOTIDE SEQUENCE [LARGE SCALE GENOMIC DNA]</scope>
    <source>
        <strain evidence="1 2">KCTC 12570</strain>
    </source>
</reference>
<name>A0ABS4BQ56_9FLAO</name>